<keyword evidence="3 7" id="KW-0812">Transmembrane</keyword>
<comment type="caution">
    <text evidence="8">The sequence shown here is derived from an EMBL/GenBank/DDBJ whole genome shotgun (WGS) entry which is preliminary data.</text>
</comment>
<dbReference type="AlphaFoldDB" id="A0A507B8B9"/>
<feature type="region of interest" description="Disordered" evidence="6">
    <location>
        <begin position="495"/>
        <end position="514"/>
    </location>
</feature>
<dbReference type="Pfam" id="PF07690">
    <property type="entry name" value="MFS_1"/>
    <property type="match status" value="2"/>
</dbReference>
<proteinExistence type="predicted"/>
<keyword evidence="2" id="KW-0813">Transport</keyword>
<feature type="transmembrane region" description="Helical" evidence="7">
    <location>
        <begin position="127"/>
        <end position="149"/>
    </location>
</feature>
<evidence type="ECO:0000313" key="8">
    <source>
        <dbReference type="EMBL" id="TPX14854.1"/>
    </source>
</evidence>
<feature type="transmembrane region" description="Helical" evidence="7">
    <location>
        <begin position="645"/>
        <end position="666"/>
    </location>
</feature>
<dbReference type="InterPro" id="IPR036259">
    <property type="entry name" value="MFS_trans_sf"/>
</dbReference>
<evidence type="ECO:0000256" key="2">
    <source>
        <dbReference type="ARBA" id="ARBA00022448"/>
    </source>
</evidence>
<keyword evidence="5 7" id="KW-0472">Membrane</keyword>
<feature type="region of interest" description="Disordered" evidence="6">
    <location>
        <begin position="377"/>
        <end position="433"/>
    </location>
</feature>
<dbReference type="STRING" id="1093900.A0A507B8B9"/>
<feature type="transmembrane region" description="Helical" evidence="7">
    <location>
        <begin position="169"/>
        <end position="188"/>
    </location>
</feature>
<dbReference type="PANTHER" id="PTHR23502">
    <property type="entry name" value="MAJOR FACILITATOR SUPERFAMILY"/>
    <property type="match status" value="1"/>
</dbReference>
<organism evidence="8 9">
    <name type="scientific">Thyridium curvatum</name>
    <dbReference type="NCBI Taxonomy" id="1093900"/>
    <lineage>
        <taxon>Eukaryota</taxon>
        <taxon>Fungi</taxon>
        <taxon>Dikarya</taxon>
        <taxon>Ascomycota</taxon>
        <taxon>Pezizomycotina</taxon>
        <taxon>Sordariomycetes</taxon>
        <taxon>Sordariomycetidae</taxon>
        <taxon>Thyridiales</taxon>
        <taxon>Thyridiaceae</taxon>
        <taxon>Thyridium</taxon>
    </lineage>
</organism>
<keyword evidence="9" id="KW-1185">Reference proteome</keyword>
<reference evidence="8 9" key="1">
    <citation type="submission" date="2019-06" db="EMBL/GenBank/DDBJ databases">
        <title>Draft genome sequence of the filamentous fungus Phialemoniopsis curvata isolated from diesel fuel.</title>
        <authorList>
            <person name="Varaljay V.A."/>
            <person name="Lyon W.J."/>
            <person name="Crouch A.L."/>
            <person name="Drake C.E."/>
            <person name="Hollomon J.M."/>
            <person name="Nadeau L.J."/>
            <person name="Nunn H.S."/>
            <person name="Stevenson B.S."/>
            <person name="Bojanowski C.L."/>
            <person name="Crookes-Goodson W.J."/>
        </authorList>
    </citation>
    <scope>NUCLEOTIDE SEQUENCE [LARGE SCALE GENOMIC DNA]</scope>
    <source>
        <strain evidence="8 9">D216</strain>
    </source>
</reference>
<evidence type="ECO:0000256" key="4">
    <source>
        <dbReference type="ARBA" id="ARBA00022989"/>
    </source>
</evidence>
<evidence type="ECO:0000256" key="3">
    <source>
        <dbReference type="ARBA" id="ARBA00022692"/>
    </source>
</evidence>
<feature type="transmembrane region" description="Helical" evidence="7">
    <location>
        <begin position="600"/>
        <end position="624"/>
    </location>
</feature>
<evidence type="ECO:0000256" key="7">
    <source>
        <dbReference type="SAM" id="Phobius"/>
    </source>
</evidence>
<dbReference type="RefSeq" id="XP_030996565.1">
    <property type="nucleotide sequence ID" value="XM_031139431.1"/>
</dbReference>
<feature type="compositionally biased region" description="Low complexity" evidence="6">
    <location>
        <begin position="503"/>
        <end position="513"/>
    </location>
</feature>
<dbReference type="Gene3D" id="1.20.1720.10">
    <property type="entry name" value="Multidrug resistance protein D"/>
    <property type="match status" value="1"/>
</dbReference>
<dbReference type="InterPro" id="IPR011701">
    <property type="entry name" value="MFS"/>
</dbReference>
<keyword evidence="4 7" id="KW-1133">Transmembrane helix</keyword>
<evidence type="ECO:0000256" key="1">
    <source>
        <dbReference type="ARBA" id="ARBA00004141"/>
    </source>
</evidence>
<evidence type="ECO:0000256" key="6">
    <source>
        <dbReference type="SAM" id="MobiDB-lite"/>
    </source>
</evidence>
<dbReference type="FunFam" id="1.20.1250.20:FF:000396">
    <property type="entry name" value="MFS general substrate transporter"/>
    <property type="match status" value="1"/>
</dbReference>
<feature type="transmembrane region" description="Helical" evidence="7">
    <location>
        <begin position="718"/>
        <end position="734"/>
    </location>
</feature>
<dbReference type="InParanoid" id="A0A507B8B9"/>
<feature type="transmembrane region" description="Helical" evidence="7">
    <location>
        <begin position="252"/>
        <end position="275"/>
    </location>
</feature>
<dbReference type="PANTHER" id="PTHR23502:SF4">
    <property type="entry name" value="MAJOR FACILITATOR SUPERFAMILY (MFS) PROFILE DOMAIN-CONTAINING PROTEIN-RELATED"/>
    <property type="match status" value="1"/>
</dbReference>
<comment type="subcellular location">
    <subcellularLocation>
        <location evidence="1">Membrane</location>
        <topology evidence="1">Multi-pass membrane protein</topology>
    </subcellularLocation>
</comment>
<accession>A0A507B8B9</accession>
<feature type="transmembrane region" description="Helical" evidence="7">
    <location>
        <begin position="195"/>
        <end position="216"/>
    </location>
</feature>
<dbReference type="Gene3D" id="1.20.1250.20">
    <property type="entry name" value="MFS general substrate transporter like domains"/>
    <property type="match status" value="1"/>
</dbReference>
<dbReference type="GO" id="GO:0005886">
    <property type="term" value="C:plasma membrane"/>
    <property type="evidence" value="ECO:0007669"/>
    <property type="project" value="TreeGrafter"/>
</dbReference>
<dbReference type="Proteomes" id="UP000319257">
    <property type="component" value="Unassembled WGS sequence"/>
</dbReference>
<feature type="compositionally biased region" description="Basic and acidic residues" evidence="6">
    <location>
        <begin position="19"/>
        <end position="32"/>
    </location>
</feature>
<feature type="transmembrane region" description="Helical" evidence="7">
    <location>
        <begin position="281"/>
        <end position="301"/>
    </location>
</feature>
<feature type="compositionally biased region" description="Polar residues" evidence="6">
    <location>
        <begin position="395"/>
        <end position="409"/>
    </location>
</feature>
<dbReference type="OrthoDB" id="4500315at2759"/>
<dbReference type="FunFam" id="1.20.1720.10:FF:000009">
    <property type="entry name" value="MFS multidrug transporter"/>
    <property type="match status" value="1"/>
</dbReference>
<evidence type="ECO:0000313" key="9">
    <source>
        <dbReference type="Proteomes" id="UP000319257"/>
    </source>
</evidence>
<feature type="region of interest" description="Disordered" evidence="6">
    <location>
        <begin position="66"/>
        <end position="96"/>
    </location>
</feature>
<protein>
    <recommendedName>
        <fullName evidence="10">Major facilitator superfamily (MFS) profile domain-containing protein</fullName>
    </recommendedName>
</protein>
<gene>
    <name evidence="8" type="ORF">E0L32_004963</name>
</gene>
<feature type="region of interest" description="Disordered" evidence="6">
    <location>
        <begin position="1"/>
        <end position="34"/>
    </location>
</feature>
<dbReference type="GeneID" id="41972410"/>
<sequence>MASDSSSTPRIKWFSPFRRGSDNGEPSSEKPRVSTWSMGILNDKKTIEVPGSVLLLAKHRNEPLGLRNAPARTSHSSIPVGYAQEAPPPAAEEEKKMTSDGKIILEPQPEDSANDPLNWPTWRRDSALLSLGLYCMIGGGLTPLLAAGFGDVAHDYSVEVEHVSLTTGLYMMGMGLGSVVFSPTAILWGKRPVYLFSSVLLICCSVWCALSPNFVSLLLARIFQGVAVSPVECLPSATIAEIFFLHERAYRIGIYTLLLLGGKNLVPLVSAAIIQRLGWRWAFWMVAIVVGFCGALLFLFVPETFWDRAPTPRAKKQSRPNFLRRLSSRHPISRSSVPATSAVTPRMSIDHAALASPTSPTQHQPKEKHAHVGFAPEADTAGDDVPQHERPRADSNASQVPATHPTTTKKPVFQGSLDHDTPDQAVPSTSGPVQPAELKEKLEALTPAPGGDDHIARESVSRQNSHGGPHPGTPPHPRSSGSNTPRDYYQSSAAYAQHRVADSESQSVSSASVTPGIAPYTRNLRELPARSFAQQLRPFHGRLNKDKWLKVMVRPFILFSYPAVLWSSVVYSCSIGWLIVISESVSVIYRNKESYNFDALQSGLIYISPFIGGILGTAVAGKVSDLVVKRMAARNGGLYEPEFRLVMAAPIAVTTVVGLMGFGWSAEERDAWIVPTVFFGIVSFGCSLGSTTAITFCVDSYRQYAGEALVTLNFSKNIFHGLVFSLFVTGWITSDGPKAVYVWIGVIQLILLVSTVPMYIYGKRARMWTVRKNFMEKF</sequence>
<feature type="transmembrane region" description="Helical" evidence="7">
    <location>
        <begin position="672"/>
        <end position="698"/>
    </location>
</feature>
<feature type="transmembrane region" description="Helical" evidence="7">
    <location>
        <begin position="222"/>
        <end position="245"/>
    </location>
</feature>
<feature type="transmembrane region" description="Helical" evidence="7">
    <location>
        <begin position="556"/>
        <end position="580"/>
    </location>
</feature>
<feature type="compositionally biased region" description="Basic and acidic residues" evidence="6">
    <location>
        <begin position="451"/>
        <end position="460"/>
    </location>
</feature>
<evidence type="ECO:0000256" key="5">
    <source>
        <dbReference type="ARBA" id="ARBA00023136"/>
    </source>
</evidence>
<dbReference type="GO" id="GO:0022857">
    <property type="term" value="F:transmembrane transporter activity"/>
    <property type="evidence" value="ECO:0007669"/>
    <property type="project" value="InterPro"/>
</dbReference>
<name>A0A507B8B9_9PEZI</name>
<feature type="transmembrane region" description="Helical" evidence="7">
    <location>
        <begin position="740"/>
        <end position="762"/>
    </location>
</feature>
<evidence type="ECO:0008006" key="10">
    <source>
        <dbReference type="Google" id="ProtNLM"/>
    </source>
</evidence>
<dbReference type="SUPFAM" id="SSF103473">
    <property type="entry name" value="MFS general substrate transporter"/>
    <property type="match status" value="1"/>
</dbReference>
<dbReference type="EMBL" id="SKBQ01000025">
    <property type="protein sequence ID" value="TPX14854.1"/>
    <property type="molecule type" value="Genomic_DNA"/>
</dbReference>
<feature type="region of interest" description="Disordered" evidence="6">
    <location>
        <begin position="446"/>
        <end position="488"/>
    </location>
</feature>